<comment type="caution">
    <text evidence="2">The sequence shown here is derived from an EMBL/GenBank/DDBJ whole genome shotgun (WGS) entry which is preliminary data.</text>
</comment>
<feature type="compositionally biased region" description="Basic and acidic residues" evidence="1">
    <location>
        <begin position="1"/>
        <end position="13"/>
    </location>
</feature>
<name>A0ABS4FKP7_9BACL</name>
<sequence length="39" mass="4534">MVRLVQDAEKLTEEEQEQYEQATSKLAPYYEKITGTANK</sequence>
<accession>A0ABS4FKP7</accession>
<organism evidence="2 3">
    <name type="scientific">Paenibacillus lactis</name>
    <dbReference type="NCBI Taxonomy" id="228574"/>
    <lineage>
        <taxon>Bacteria</taxon>
        <taxon>Bacillati</taxon>
        <taxon>Bacillota</taxon>
        <taxon>Bacilli</taxon>
        <taxon>Bacillales</taxon>
        <taxon>Paenibacillaceae</taxon>
        <taxon>Paenibacillus</taxon>
    </lineage>
</organism>
<feature type="region of interest" description="Disordered" evidence="1">
    <location>
        <begin position="1"/>
        <end position="23"/>
    </location>
</feature>
<proteinExistence type="predicted"/>
<evidence type="ECO:0000313" key="2">
    <source>
        <dbReference type="EMBL" id="MBP1896831.1"/>
    </source>
</evidence>
<protein>
    <submittedName>
        <fullName evidence="2">Uncharacterized protein</fullName>
    </submittedName>
</protein>
<dbReference type="EMBL" id="JAGGKI010000031">
    <property type="protein sequence ID" value="MBP1896831.1"/>
    <property type="molecule type" value="Genomic_DNA"/>
</dbReference>
<keyword evidence="3" id="KW-1185">Reference proteome</keyword>
<gene>
    <name evidence="2" type="ORF">J2Z18_005972</name>
</gene>
<reference evidence="2 3" key="1">
    <citation type="submission" date="2021-03" db="EMBL/GenBank/DDBJ databases">
        <title>Genomic Encyclopedia of Type Strains, Phase IV (KMG-IV): sequencing the most valuable type-strain genomes for metagenomic binning, comparative biology and taxonomic classification.</title>
        <authorList>
            <person name="Goeker M."/>
        </authorList>
    </citation>
    <scope>NUCLEOTIDE SEQUENCE [LARGE SCALE GENOMIC DNA]</scope>
    <source>
        <strain evidence="2 3">DSM 15596</strain>
    </source>
</reference>
<dbReference type="InterPro" id="IPR038267">
    <property type="entry name" value="ECF_sigma_eff"/>
</dbReference>
<evidence type="ECO:0000256" key="1">
    <source>
        <dbReference type="SAM" id="MobiDB-lite"/>
    </source>
</evidence>
<evidence type="ECO:0000313" key="3">
    <source>
        <dbReference type="Proteomes" id="UP000706926"/>
    </source>
</evidence>
<dbReference type="Gene3D" id="1.10.3950.10">
    <property type="entry name" value="putative ecf-type sigma factor negative effector from bacillus cereus"/>
    <property type="match status" value="1"/>
</dbReference>
<dbReference type="Proteomes" id="UP000706926">
    <property type="component" value="Unassembled WGS sequence"/>
</dbReference>